<protein>
    <submittedName>
        <fullName evidence="1">Uncharacterized protein</fullName>
    </submittedName>
</protein>
<dbReference type="AlphaFoldDB" id="A0A0K2VK96"/>
<organism evidence="1">
    <name type="scientific">Lepeophtheirus salmonis</name>
    <name type="common">Salmon louse</name>
    <name type="synonym">Caligus salmonis</name>
    <dbReference type="NCBI Taxonomy" id="72036"/>
    <lineage>
        <taxon>Eukaryota</taxon>
        <taxon>Metazoa</taxon>
        <taxon>Ecdysozoa</taxon>
        <taxon>Arthropoda</taxon>
        <taxon>Crustacea</taxon>
        <taxon>Multicrustacea</taxon>
        <taxon>Hexanauplia</taxon>
        <taxon>Copepoda</taxon>
        <taxon>Siphonostomatoida</taxon>
        <taxon>Caligidae</taxon>
        <taxon>Lepeophtheirus</taxon>
    </lineage>
</organism>
<accession>A0A0K2VK96</accession>
<evidence type="ECO:0000313" key="1">
    <source>
        <dbReference type="EMBL" id="CDW50878.1"/>
    </source>
</evidence>
<dbReference type="EMBL" id="HACA01033517">
    <property type="protein sequence ID" value="CDW50878.1"/>
    <property type="molecule type" value="Transcribed_RNA"/>
</dbReference>
<name>A0A0K2VK96_LEPSM</name>
<proteinExistence type="predicted"/>
<sequence length="58" mass="6630">MVVVENSLTRKYSYSINQLTNPVGSYFFSSFLDIVLLNTKMPSKITCLYIFISQLFGP</sequence>
<reference evidence="1" key="1">
    <citation type="submission" date="2014-05" db="EMBL/GenBank/DDBJ databases">
        <authorList>
            <person name="Chronopoulou M."/>
        </authorList>
    </citation>
    <scope>NUCLEOTIDE SEQUENCE</scope>
    <source>
        <tissue evidence="1">Whole organism</tissue>
    </source>
</reference>